<dbReference type="SUPFAM" id="SSF46894">
    <property type="entry name" value="C-terminal effector domain of the bipartite response regulators"/>
    <property type="match status" value="1"/>
</dbReference>
<dbReference type="OrthoDB" id="561214at2"/>
<accession>A0A126Q2V3</accession>
<dbReference type="PROSITE" id="PS50043">
    <property type="entry name" value="HTH_LUXR_2"/>
    <property type="match status" value="1"/>
</dbReference>
<organism evidence="5 6">
    <name type="scientific">Alteromonas macleodii</name>
    <name type="common">Pseudoalteromonas macleodii</name>
    <dbReference type="NCBI Taxonomy" id="28108"/>
    <lineage>
        <taxon>Bacteria</taxon>
        <taxon>Pseudomonadati</taxon>
        <taxon>Pseudomonadota</taxon>
        <taxon>Gammaproteobacteria</taxon>
        <taxon>Alteromonadales</taxon>
        <taxon>Alteromonadaceae</taxon>
        <taxon>Alteromonas/Salinimonas group</taxon>
        <taxon>Alteromonas</taxon>
    </lineage>
</organism>
<feature type="domain" description="HTH luxR-type" evidence="4">
    <location>
        <begin position="152"/>
        <end position="217"/>
    </location>
</feature>
<dbReference type="Gene3D" id="3.40.50.2300">
    <property type="match status" value="1"/>
</dbReference>
<evidence type="ECO:0000313" key="6">
    <source>
        <dbReference type="Proteomes" id="UP000063991"/>
    </source>
</evidence>
<dbReference type="PANTHER" id="PTHR44688">
    <property type="entry name" value="DNA-BINDING TRANSCRIPTIONAL ACTIVATOR DEVR_DOSR"/>
    <property type="match status" value="1"/>
</dbReference>
<dbReference type="InterPro" id="IPR016032">
    <property type="entry name" value="Sig_transdc_resp-reg_C-effctor"/>
</dbReference>
<dbReference type="PROSITE" id="PS00622">
    <property type="entry name" value="HTH_LUXR_1"/>
    <property type="match status" value="1"/>
</dbReference>
<dbReference type="PRINTS" id="PR00038">
    <property type="entry name" value="HTHLUXR"/>
</dbReference>
<sequence length="225" mass="25443">MSHQAFVLTRKSFSESTRQDGAHERFLSILPSCGFVVSTGAIHPPRSVLNNTYTFFIDAQYCDSAAMLNLPVVNDNPELNKVIFNVPESDVDFHYAALQHGINGIFHIEDSLELLVRGVQQVQAGNKWFSREIMSRYIDANLVSKAKPVAALQSSHTVLTKRELSITRKIADGAQNQEIADSLHISVNTVKTHVYSIFRKTDCRNRVELIKWFDHQFSQPQRVSI</sequence>
<keyword evidence="2" id="KW-0238">DNA-binding</keyword>
<evidence type="ECO:0000256" key="2">
    <source>
        <dbReference type="ARBA" id="ARBA00023125"/>
    </source>
</evidence>
<dbReference type="PANTHER" id="PTHR44688:SF16">
    <property type="entry name" value="DNA-BINDING TRANSCRIPTIONAL ACTIVATOR DEVR_DOSR"/>
    <property type="match status" value="1"/>
</dbReference>
<evidence type="ECO:0000313" key="5">
    <source>
        <dbReference type="EMBL" id="AMJ99614.1"/>
    </source>
</evidence>
<dbReference type="CDD" id="cd06170">
    <property type="entry name" value="LuxR_C_like"/>
    <property type="match status" value="1"/>
</dbReference>
<dbReference type="Gene3D" id="1.10.10.10">
    <property type="entry name" value="Winged helix-like DNA-binding domain superfamily/Winged helix DNA-binding domain"/>
    <property type="match status" value="1"/>
</dbReference>
<dbReference type="AlphaFoldDB" id="A0A126Q2V3"/>
<gene>
    <name evidence="5" type="ORF">AVL55_16495</name>
</gene>
<evidence type="ECO:0000256" key="1">
    <source>
        <dbReference type="ARBA" id="ARBA00023015"/>
    </source>
</evidence>
<evidence type="ECO:0000259" key="4">
    <source>
        <dbReference type="PROSITE" id="PS50043"/>
    </source>
</evidence>
<keyword evidence="3" id="KW-0804">Transcription</keyword>
<dbReference type="Pfam" id="PF00196">
    <property type="entry name" value="GerE"/>
    <property type="match status" value="1"/>
</dbReference>
<dbReference type="SMART" id="SM00421">
    <property type="entry name" value="HTH_LUXR"/>
    <property type="match status" value="1"/>
</dbReference>
<reference evidence="5 6" key="1">
    <citation type="submission" date="2015-12" db="EMBL/GenBank/DDBJ databases">
        <authorList>
            <person name="Shamseldin A."/>
            <person name="Moawad H."/>
            <person name="Abd El-Rahim W.M."/>
            <person name="Sadowsky M.J."/>
        </authorList>
    </citation>
    <scope>NUCLEOTIDE SEQUENCE [LARGE SCALE GENOMIC DNA]</scope>
    <source>
        <strain evidence="5 6">D7</strain>
    </source>
</reference>
<protein>
    <submittedName>
        <fullName evidence="5">Helix-turn-helix transcriptional regulator</fullName>
    </submittedName>
</protein>
<dbReference type="GO" id="GO:0006355">
    <property type="term" value="P:regulation of DNA-templated transcription"/>
    <property type="evidence" value="ECO:0007669"/>
    <property type="project" value="InterPro"/>
</dbReference>
<evidence type="ECO:0000256" key="3">
    <source>
        <dbReference type="ARBA" id="ARBA00023163"/>
    </source>
</evidence>
<dbReference type="RefSeq" id="WP_061095852.1">
    <property type="nucleotide sequence ID" value="NZ_CP014323.1"/>
</dbReference>
<name>A0A126Q2V3_ALTMA</name>
<dbReference type="InterPro" id="IPR000792">
    <property type="entry name" value="Tscrpt_reg_LuxR_C"/>
</dbReference>
<proteinExistence type="predicted"/>
<dbReference type="Proteomes" id="UP000063991">
    <property type="component" value="Chromosome"/>
</dbReference>
<dbReference type="EMBL" id="CP014323">
    <property type="protein sequence ID" value="AMJ99614.1"/>
    <property type="molecule type" value="Genomic_DNA"/>
</dbReference>
<dbReference type="InterPro" id="IPR036388">
    <property type="entry name" value="WH-like_DNA-bd_sf"/>
</dbReference>
<keyword evidence="1" id="KW-0805">Transcription regulation</keyword>
<dbReference type="GO" id="GO:0003677">
    <property type="term" value="F:DNA binding"/>
    <property type="evidence" value="ECO:0007669"/>
    <property type="project" value="UniProtKB-KW"/>
</dbReference>